<dbReference type="AlphaFoldDB" id="A5B1N3"/>
<dbReference type="EMBL" id="AM443527">
    <property type="protein sequence ID" value="CAN76315.1"/>
    <property type="molecule type" value="Genomic_DNA"/>
</dbReference>
<organism evidence="1">
    <name type="scientific">Vitis vinifera</name>
    <name type="common">Grape</name>
    <dbReference type="NCBI Taxonomy" id="29760"/>
    <lineage>
        <taxon>Eukaryota</taxon>
        <taxon>Viridiplantae</taxon>
        <taxon>Streptophyta</taxon>
        <taxon>Embryophyta</taxon>
        <taxon>Tracheophyta</taxon>
        <taxon>Spermatophyta</taxon>
        <taxon>Magnoliopsida</taxon>
        <taxon>eudicotyledons</taxon>
        <taxon>Gunneridae</taxon>
        <taxon>Pentapetalae</taxon>
        <taxon>rosids</taxon>
        <taxon>Vitales</taxon>
        <taxon>Vitaceae</taxon>
        <taxon>Viteae</taxon>
        <taxon>Vitis</taxon>
    </lineage>
</organism>
<evidence type="ECO:0008006" key="2">
    <source>
        <dbReference type="Google" id="ProtNLM"/>
    </source>
</evidence>
<sequence>MNFMSYVAKVSREWDEPNARDMGRMASQPNAKGEMYILNDGIDMRTKIAAMERRLEKLEMTNMQPVQAISQTPLQAMPCAICLSYEHLGEKCPTIPAVREMFGDCNTYNSNWRDHPNFSWKPQPPQYQQLAQAPHKFVGDFVGAQKSINAQLNQIIDSVESSLIKRMDEVQNDLSQKLDILQDSISRFANLNTMQKKENSPSQPYQNSMSIHEMEAEEGEPSQKREVKEVITLRSGKEVDLPTCKLEHKPLRNQHFAAKPLLAHECHFAAQEPPFRNCETAAKLQSVKIPNFVAKAPFCREFRSCETTFGTRVPFCSVVTRISQLRNGYEPPKHERSHFCWESSILQDISRLRNHFLAHECHLEALYNHFAAAKPPHLKILQRAHHEQTCHSRTPISAIFGHISITYRSSNYVYYILFQILGSQESIASNGA</sequence>
<protein>
    <recommendedName>
        <fullName evidence="2">Retrotransposon gag domain-containing protein</fullName>
    </recommendedName>
</protein>
<reference evidence="1" key="1">
    <citation type="journal article" date="2007" name="PLoS ONE">
        <title>The first genome sequence of an elite grapevine cultivar (Pinot noir Vitis vinifera L.): coping with a highly heterozygous genome.</title>
        <authorList>
            <person name="Velasco R."/>
            <person name="Zharkikh A."/>
            <person name="Troggio M."/>
            <person name="Cartwright D.A."/>
            <person name="Cestaro A."/>
            <person name="Pruss D."/>
            <person name="Pindo M."/>
            <person name="FitzGerald L.M."/>
            <person name="Vezzulli S."/>
            <person name="Reid J."/>
            <person name="Malacarne G."/>
            <person name="Iliev D."/>
            <person name="Coppola G."/>
            <person name="Wardell B."/>
            <person name="Micheletti D."/>
            <person name="Macalma T."/>
            <person name="Facci M."/>
            <person name="Mitchell J.T."/>
            <person name="Perazzolli M."/>
            <person name="Eldredge G."/>
            <person name="Gatto P."/>
            <person name="Oyzerski R."/>
            <person name="Moretto M."/>
            <person name="Gutin N."/>
            <person name="Stefanini M."/>
            <person name="Chen Y."/>
            <person name="Segala C."/>
            <person name="Davenport C."/>
            <person name="Dematte L."/>
            <person name="Mraz A."/>
            <person name="Battilana J."/>
            <person name="Stormo K."/>
            <person name="Costa F."/>
            <person name="Tao Q."/>
            <person name="Si-Ammour A."/>
            <person name="Harkins T."/>
            <person name="Lackey A."/>
            <person name="Perbost C."/>
            <person name="Taillon B."/>
            <person name="Stella A."/>
            <person name="Solovyev V."/>
            <person name="Fawcett J.A."/>
            <person name="Sterck L."/>
            <person name="Vandepoele K."/>
            <person name="Grando S.M."/>
            <person name="Toppo S."/>
            <person name="Moser C."/>
            <person name="Lanchbury J."/>
            <person name="Bogden R."/>
            <person name="Skolnick M."/>
            <person name="Sgaramella V."/>
            <person name="Bhatnagar S.K."/>
            <person name="Fontana P."/>
            <person name="Gutin A."/>
            <person name="Van de Peer Y."/>
            <person name="Salamini F."/>
            <person name="Viola R."/>
        </authorList>
    </citation>
    <scope>NUCLEOTIDE SEQUENCE</scope>
</reference>
<accession>A5B1N3</accession>
<name>A5B1N3_VITVI</name>
<evidence type="ECO:0000313" key="1">
    <source>
        <dbReference type="EMBL" id="CAN76315.1"/>
    </source>
</evidence>
<proteinExistence type="predicted"/>
<gene>
    <name evidence="1" type="ORF">VITISV_032158</name>
</gene>